<evidence type="ECO:0000313" key="2">
    <source>
        <dbReference type="EMBL" id="CUS56311.1"/>
    </source>
</evidence>
<dbReference type="InterPro" id="IPR039422">
    <property type="entry name" value="MarR/SlyA-like"/>
</dbReference>
<dbReference type="Pfam" id="PF12802">
    <property type="entry name" value="MarR_2"/>
    <property type="match status" value="1"/>
</dbReference>
<dbReference type="AlphaFoldDB" id="A0A160TZ28"/>
<dbReference type="Gene3D" id="1.10.10.10">
    <property type="entry name" value="Winged helix-like DNA-binding domain superfamily/Winged helix DNA-binding domain"/>
    <property type="match status" value="1"/>
</dbReference>
<dbReference type="InterPro" id="IPR036390">
    <property type="entry name" value="WH_DNA-bd_sf"/>
</dbReference>
<dbReference type="PANTHER" id="PTHR33164:SF89">
    <property type="entry name" value="MARR FAMILY REGULATORY PROTEIN"/>
    <property type="match status" value="1"/>
</dbReference>
<evidence type="ECO:0000259" key="1">
    <source>
        <dbReference type="PROSITE" id="PS50995"/>
    </source>
</evidence>
<dbReference type="InterPro" id="IPR036388">
    <property type="entry name" value="WH-like_DNA-bd_sf"/>
</dbReference>
<reference evidence="2" key="1">
    <citation type="submission" date="2015-10" db="EMBL/GenBank/DDBJ databases">
        <authorList>
            <person name="Gilbert D.G."/>
        </authorList>
    </citation>
    <scope>NUCLEOTIDE SEQUENCE</scope>
</reference>
<proteinExistence type="predicted"/>
<dbReference type="SUPFAM" id="SSF46785">
    <property type="entry name" value="Winged helix' DNA-binding domain"/>
    <property type="match status" value="1"/>
</dbReference>
<dbReference type="GO" id="GO:0003700">
    <property type="term" value="F:DNA-binding transcription factor activity"/>
    <property type="evidence" value="ECO:0007669"/>
    <property type="project" value="InterPro"/>
</dbReference>
<feature type="domain" description="HTH marR-type" evidence="1">
    <location>
        <begin position="5"/>
        <end position="137"/>
    </location>
</feature>
<accession>A0A160TZ28</accession>
<dbReference type="PRINTS" id="PR00598">
    <property type="entry name" value="HTHMARR"/>
</dbReference>
<name>A0A160TZ28_9ZZZZ</name>
<protein>
    <submittedName>
        <fullName evidence="2">Regulatory protein associated with the ectoine operon # EctR (MarR)</fullName>
    </submittedName>
</protein>
<dbReference type="PROSITE" id="PS50995">
    <property type="entry name" value="HTH_MARR_2"/>
    <property type="match status" value="1"/>
</dbReference>
<dbReference type="InterPro" id="IPR000835">
    <property type="entry name" value="HTH_MarR-typ"/>
</dbReference>
<dbReference type="EMBL" id="CZQD01000020">
    <property type="protein sequence ID" value="CUS56311.1"/>
    <property type="molecule type" value="Genomic_DNA"/>
</dbReference>
<dbReference type="PANTHER" id="PTHR33164">
    <property type="entry name" value="TRANSCRIPTIONAL REGULATOR, MARR FAMILY"/>
    <property type="match status" value="1"/>
</dbReference>
<sequence length="156" mass="17048">MSTRSDDALIALRKIQRMTELASKRLAQTAGITPSQMTVLRMLDEQGEISAGRVAEATQLKHATITSLVDKLEARGLIARRRCDTDRRRVWLNLLPAGKEALSVAPDPLHETFAAGFDKLPDWQQSMLVAALERAAGLLDAEELDAAPFLDVGELG</sequence>
<dbReference type="GO" id="GO:0006950">
    <property type="term" value="P:response to stress"/>
    <property type="evidence" value="ECO:0007669"/>
    <property type="project" value="TreeGrafter"/>
</dbReference>
<organism evidence="2">
    <name type="scientific">hydrothermal vent metagenome</name>
    <dbReference type="NCBI Taxonomy" id="652676"/>
    <lineage>
        <taxon>unclassified sequences</taxon>
        <taxon>metagenomes</taxon>
        <taxon>ecological metagenomes</taxon>
    </lineage>
</organism>
<gene>
    <name evidence="2" type="ORF">MGWOODY_Hyp1568</name>
</gene>
<dbReference type="SMART" id="SM00347">
    <property type="entry name" value="HTH_MARR"/>
    <property type="match status" value="1"/>
</dbReference>